<dbReference type="SUPFAM" id="SSF51430">
    <property type="entry name" value="NAD(P)-linked oxidoreductase"/>
    <property type="match status" value="1"/>
</dbReference>
<reference evidence="3 4" key="1">
    <citation type="submission" date="2019-02" db="EMBL/GenBank/DDBJ databases">
        <title>Genome sequencing of the rare red list fungi Antrodiella citrinella (Flaviporus citrinellus).</title>
        <authorList>
            <person name="Buettner E."/>
            <person name="Kellner H."/>
        </authorList>
    </citation>
    <scope>NUCLEOTIDE SEQUENCE [LARGE SCALE GENOMIC DNA]</scope>
    <source>
        <strain evidence="3 4">DSM 108506</strain>
    </source>
</reference>
<accession>A0A4S4MXA5</accession>
<organism evidence="3 4">
    <name type="scientific">Antrodiella citrinella</name>
    <dbReference type="NCBI Taxonomy" id="2447956"/>
    <lineage>
        <taxon>Eukaryota</taxon>
        <taxon>Fungi</taxon>
        <taxon>Dikarya</taxon>
        <taxon>Basidiomycota</taxon>
        <taxon>Agaricomycotina</taxon>
        <taxon>Agaricomycetes</taxon>
        <taxon>Polyporales</taxon>
        <taxon>Steccherinaceae</taxon>
        <taxon>Antrodiella</taxon>
    </lineage>
</organism>
<name>A0A4S4MXA5_9APHY</name>
<dbReference type="Pfam" id="PF00248">
    <property type="entry name" value="Aldo_ket_red"/>
    <property type="match status" value="1"/>
</dbReference>
<sequence length="151" mass="16626">MGLSAAYDKPKADADRLDIAFTSQVVPFGTHQTATETAKIYLESDEFEEGDFRVAITRYSRENWPNVMKLADGLKTITLAWVLAQGDDIIPIPGTRSVKYLHENLDALKIKLSPEVIKEVRTITRNAGASSLSRYPSAAVGLTYANTPPLK</sequence>
<evidence type="ECO:0000259" key="2">
    <source>
        <dbReference type="Pfam" id="PF00248"/>
    </source>
</evidence>
<comment type="caution">
    <text evidence="3">The sequence shown here is derived from an EMBL/GenBank/DDBJ whole genome shotgun (WGS) entry which is preliminary data.</text>
</comment>
<dbReference type="PANTHER" id="PTHR43625">
    <property type="entry name" value="AFLATOXIN B1 ALDEHYDE REDUCTASE"/>
    <property type="match status" value="1"/>
</dbReference>
<gene>
    <name evidence="3" type="ORF">EUX98_g3985</name>
</gene>
<keyword evidence="4" id="KW-1185">Reference proteome</keyword>
<dbReference type="InterPro" id="IPR036812">
    <property type="entry name" value="NAD(P)_OxRdtase_dom_sf"/>
</dbReference>
<dbReference type="InterPro" id="IPR023210">
    <property type="entry name" value="NADP_OxRdtase_dom"/>
</dbReference>
<feature type="domain" description="NADP-dependent oxidoreductase" evidence="2">
    <location>
        <begin position="74"/>
        <end position="123"/>
    </location>
</feature>
<protein>
    <recommendedName>
        <fullName evidence="2">NADP-dependent oxidoreductase domain-containing protein</fullName>
    </recommendedName>
</protein>
<evidence type="ECO:0000256" key="1">
    <source>
        <dbReference type="ARBA" id="ARBA00023002"/>
    </source>
</evidence>
<proteinExistence type="predicted"/>
<dbReference type="GO" id="GO:0016491">
    <property type="term" value="F:oxidoreductase activity"/>
    <property type="evidence" value="ECO:0007669"/>
    <property type="project" value="UniProtKB-KW"/>
</dbReference>
<dbReference type="GO" id="GO:0005737">
    <property type="term" value="C:cytoplasm"/>
    <property type="evidence" value="ECO:0007669"/>
    <property type="project" value="TreeGrafter"/>
</dbReference>
<dbReference type="InterPro" id="IPR050791">
    <property type="entry name" value="Aldo-Keto_reductase"/>
</dbReference>
<dbReference type="Proteomes" id="UP000308730">
    <property type="component" value="Unassembled WGS sequence"/>
</dbReference>
<dbReference type="EMBL" id="SGPM01000090">
    <property type="protein sequence ID" value="THH30217.1"/>
    <property type="molecule type" value="Genomic_DNA"/>
</dbReference>
<evidence type="ECO:0000313" key="3">
    <source>
        <dbReference type="EMBL" id="THH30217.1"/>
    </source>
</evidence>
<dbReference type="PANTHER" id="PTHR43625:SF40">
    <property type="entry name" value="ALDO-KETO REDUCTASE YAKC [NADP(+)]"/>
    <property type="match status" value="1"/>
</dbReference>
<keyword evidence="1" id="KW-0560">Oxidoreductase</keyword>
<dbReference type="Gene3D" id="3.20.20.100">
    <property type="entry name" value="NADP-dependent oxidoreductase domain"/>
    <property type="match status" value="1"/>
</dbReference>
<evidence type="ECO:0000313" key="4">
    <source>
        <dbReference type="Proteomes" id="UP000308730"/>
    </source>
</evidence>
<dbReference type="OrthoDB" id="37537at2759"/>
<dbReference type="AlphaFoldDB" id="A0A4S4MXA5"/>